<protein>
    <submittedName>
        <fullName evidence="1">Uncharacterized protein</fullName>
    </submittedName>
</protein>
<name>A0ABQ6MEF1_9STRA</name>
<proteinExistence type="predicted"/>
<reference evidence="1 2" key="1">
    <citation type="journal article" date="2023" name="Commun. Biol.">
        <title>Genome analysis of Parmales, the sister group of diatoms, reveals the evolutionary specialization of diatoms from phago-mixotrophs to photoautotrophs.</title>
        <authorList>
            <person name="Ban H."/>
            <person name="Sato S."/>
            <person name="Yoshikawa S."/>
            <person name="Yamada K."/>
            <person name="Nakamura Y."/>
            <person name="Ichinomiya M."/>
            <person name="Sato N."/>
            <person name="Blanc-Mathieu R."/>
            <person name="Endo H."/>
            <person name="Kuwata A."/>
            <person name="Ogata H."/>
        </authorList>
    </citation>
    <scope>NUCLEOTIDE SEQUENCE [LARGE SCALE GENOMIC DNA]</scope>
</reference>
<evidence type="ECO:0000313" key="2">
    <source>
        <dbReference type="Proteomes" id="UP001165060"/>
    </source>
</evidence>
<sequence>YGLDEADSDAGLFLLRVSSLVFDSAREPLPGSMLTVRTPHTVCMKDRDRRSMIEMLESSRSVQRVMNENFNDGWRCKNPACNVLWLDAFISNVTISQCPSCKQPVPAVKSNVY</sequence>
<keyword evidence="2" id="KW-1185">Reference proteome</keyword>
<dbReference type="EMBL" id="BRYB01000180">
    <property type="protein sequence ID" value="GMI24716.1"/>
    <property type="molecule type" value="Genomic_DNA"/>
</dbReference>
<gene>
    <name evidence="1" type="ORF">TeGR_g3072</name>
</gene>
<dbReference type="Proteomes" id="UP001165060">
    <property type="component" value="Unassembled WGS sequence"/>
</dbReference>
<comment type="caution">
    <text evidence="1">The sequence shown here is derived from an EMBL/GenBank/DDBJ whole genome shotgun (WGS) entry which is preliminary data.</text>
</comment>
<feature type="non-terminal residue" evidence="1">
    <location>
        <position position="1"/>
    </location>
</feature>
<accession>A0ABQ6MEF1</accession>
<organism evidence="1 2">
    <name type="scientific">Tetraparma gracilis</name>
    <dbReference type="NCBI Taxonomy" id="2962635"/>
    <lineage>
        <taxon>Eukaryota</taxon>
        <taxon>Sar</taxon>
        <taxon>Stramenopiles</taxon>
        <taxon>Ochrophyta</taxon>
        <taxon>Bolidophyceae</taxon>
        <taxon>Parmales</taxon>
        <taxon>Triparmaceae</taxon>
        <taxon>Tetraparma</taxon>
    </lineage>
</organism>
<evidence type="ECO:0000313" key="1">
    <source>
        <dbReference type="EMBL" id="GMI24716.1"/>
    </source>
</evidence>